<evidence type="ECO:0000256" key="2">
    <source>
        <dbReference type="ARBA" id="ARBA00023015"/>
    </source>
</evidence>
<evidence type="ECO:0000313" key="9">
    <source>
        <dbReference type="EMBL" id="KAK6947998.1"/>
    </source>
</evidence>
<organism evidence="9 10">
    <name type="scientific">Dillenia turbinata</name>
    <dbReference type="NCBI Taxonomy" id="194707"/>
    <lineage>
        <taxon>Eukaryota</taxon>
        <taxon>Viridiplantae</taxon>
        <taxon>Streptophyta</taxon>
        <taxon>Embryophyta</taxon>
        <taxon>Tracheophyta</taxon>
        <taxon>Spermatophyta</taxon>
        <taxon>Magnoliopsida</taxon>
        <taxon>eudicotyledons</taxon>
        <taxon>Gunneridae</taxon>
        <taxon>Pentapetalae</taxon>
        <taxon>Dilleniales</taxon>
        <taxon>Dilleniaceae</taxon>
        <taxon>Dillenia</taxon>
    </lineage>
</organism>
<feature type="domain" description="BHLH" evidence="8">
    <location>
        <begin position="257"/>
        <end position="306"/>
    </location>
</feature>
<dbReference type="GO" id="GO:0005634">
    <property type="term" value="C:nucleus"/>
    <property type="evidence" value="ECO:0007669"/>
    <property type="project" value="UniProtKB-SubCell"/>
</dbReference>
<dbReference type="Pfam" id="PF22754">
    <property type="entry name" value="bHLH-TF_ACT-like_plant"/>
    <property type="match status" value="1"/>
</dbReference>
<dbReference type="InterPro" id="IPR036638">
    <property type="entry name" value="HLH_DNA-bd_sf"/>
</dbReference>
<evidence type="ECO:0000259" key="8">
    <source>
        <dbReference type="PROSITE" id="PS50888"/>
    </source>
</evidence>
<keyword evidence="4 5" id="KW-0539">Nucleus</keyword>
<dbReference type="PANTHER" id="PTHR11514">
    <property type="entry name" value="MYC"/>
    <property type="match status" value="1"/>
</dbReference>
<keyword evidence="6" id="KW-0175">Coiled coil</keyword>
<dbReference type="InterPro" id="IPR025610">
    <property type="entry name" value="MYC/MYB_N"/>
</dbReference>
<evidence type="ECO:0000256" key="4">
    <source>
        <dbReference type="ARBA" id="ARBA00023242"/>
    </source>
</evidence>
<evidence type="ECO:0000256" key="3">
    <source>
        <dbReference type="ARBA" id="ARBA00023163"/>
    </source>
</evidence>
<dbReference type="GO" id="GO:0000976">
    <property type="term" value="F:transcription cis-regulatory region binding"/>
    <property type="evidence" value="ECO:0007669"/>
    <property type="project" value="TreeGrafter"/>
</dbReference>
<dbReference type="Pfam" id="PF00010">
    <property type="entry name" value="HLH"/>
    <property type="match status" value="1"/>
</dbReference>
<reference evidence="9 10" key="1">
    <citation type="submission" date="2023-12" db="EMBL/GenBank/DDBJ databases">
        <title>A high-quality genome assembly for Dillenia turbinata (Dilleniales).</title>
        <authorList>
            <person name="Chanderbali A."/>
        </authorList>
    </citation>
    <scope>NUCLEOTIDE SEQUENCE [LARGE SCALE GENOMIC DNA]</scope>
    <source>
        <strain evidence="9">LSX21</strain>
        <tissue evidence="9">Leaf</tissue>
    </source>
</reference>
<dbReference type="Proteomes" id="UP001370490">
    <property type="component" value="Unassembled WGS sequence"/>
</dbReference>
<feature type="compositionally biased region" description="Basic residues" evidence="7">
    <location>
        <begin position="243"/>
        <end position="252"/>
    </location>
</feature>
<evidence type="ECO:0000313" key="10">
    <source>
        <dbReference type="Proteomes" id="UP001370490"/>
    </source>
</evidence>
<dbReference type="PANTHER" id="PTHR11514:SF115">
    <property type="entry name" value="TRANSCRIPTION FACTOR"/>
    <property type="match status" value="1"/>
</dbReference>
<dbReference type="PROSITE" id="PS50888">
    <property type="entry name" value="BHLH"/>
    <property type="match status" value="1"/>
</dbReference>
<comment type="subcellular location">
    <subcellularLocation>
        <location evidence="1 5">Nucleus</location>
    </subcellularLocation>
</comment>
<evidence type="ECO:0000256" key="5">
    <source>
        <dbReference type="RuleBase" id="RU369104"/>
    </source>
</evidence>
<keyword evidence="10" id="KW-1185">Reference proteome</keyword>
<dbReference type="InterPro" id="IPR045084">
    <property type="entry name" value="AIB/MYC-like"/>
</dbReference>
<feature type="coiled-coil region" evidence="6">
    <location>
        <begin position="263"/>
        <end position="323"/>
    </location>
</feature>
<gene>
    <name evidence="9" type="ORF">RJ641_001471</name>
</gene>
<dbReference type="GO" id="GO:0003700">
    <property type="term" value="F:DNA-binding transcription factor activity"/>
    <property type="evidence" value="ECO:0007669"/>
    <property type="project" value="InterPro"/>
</dbReference>
<keyword evidence="3 5" id="KW-0804">Transcription</keyword>
<protein>
    <recommendedName>
        <fullName evidence="5">Transcription factor</fullName>
        <shortName evidence="5">bHLH transcription factor</shortName>
    </recommendedName>
    <alternativeName>
        <fullName evidence="5">Basic helix-loop-helix protein</fullName>
    </alternativeName>
</protein>
<dbReference type="GO" id="GO:0046983">
    <property type="term" value="F:protein dimerization activity"/>
    <property type="evidence" value="ECO:0007669"/>
    <property type="project" value="InterPro"/>
</dbReference>
<evidence type="ECO:0000256" key="7">
    <source>
        <dbReference type="SAM" id="MobiDB-lite"/>
    </source>
</evidence>
<proteinExistence type="predicted"/>
<accession>A0AAN8WK43</accession>
<feature type="region of interest" description="Disordered" evidence="7">
    <location>
        <begin position="228"/>
        <end position="252"/>
    </location>
</feature>
<dbReference type="InterPro" id="IPR054502">
    <property type="entry name" value="bHLH-TF_ACT-like_plant"/>
</dbReference>
<dbReference type="SUPFAM" id="SSF47459">
    <property type="entry name" value="HLH, helix-loop-helix DNA-binding domain"/>
    <property type="match status" value="1"/>
</dbReference>
<sequence length="427" mass="48048">MVHQSRPEWFVYTIFWQATCEPSGRVAFAWGDGFFGGHGHYHNKQNDSPIGFDLGRKKQLINRSIESHFNYTSSEKDGVLAHEAGVSDLEWFYMVSMTLSYSNGLLSRCFSRGSHFWLTADRDLHLYECDRVKDARMHGIQTLAYIPTPCGVLEMASADIIKEDWSLIQQARSLLGASSIQILPRGLEFPVGEDTCISSSQSGRDIHWKQLQSGEEKKETVVNVFRSLSDSGPSESEGFAEKPKKRGRKPTVGRKTIPLINHVEAERQRRDKLNRRLYALRAAVPNVSKMDKASLLADAVTYINELKAKISELQSKLQKEGNKSDVGFTNATTTSFDASRTRGHGDTMAVQVKILGAEAMIQMQSRDISYPYVRLMNALKDLKLRLYHASISCVKELVLQDIVVKVPDALRSEDAMRNAILKKLQTS</sequence>
<name>A0AAN8WK43_9MAGN</name>
<dbReference type="InterPro" id="IPR011598">
    <property type="entry name" value="bHLH_dom"/>
</dbReference>
<dbReference type="Gene3D" id="4.10.280.10">
    <property type="entry name" value="Helix-loop-helix DNA-binding domain"/>
    <property type="match status" value="1"/>
</dbReference>
<evidence type="ECO:0000256" key="6">
    <source>
        <dbReference type="SAM" id="Coils"/>
    </source>
</evidence>
<dbReference type="Pfam" id="PF14215">
    <property type="entry name" value="bHLH-MYC_N"/>
    <property type="match status" value="1"/>
</dbReference>
<evidence type="ECO:0000256" key="1">
    <source>
        <dbReference type="ARBA" id="ARBA00004123"/>
    </source>
</evidence>
<dbReference type="AlphaFoldDB" id="A0AAN8WK43"/>
<keyword evidence="2 5" id="KW-0805">Transcription regulation</keyword>
<dbReference type="SMART" id="SM00353">
    <property type="entry name" value="HLH"/>
    <property type="match status" value="1"/>
</dbReference>
<comment type="caution">
    <text evidence="9">The sequence shown here is derived from an EMBL/GenBank/DDBJ whole genome shotgun (WGS) entry which is preliminary data.</text>
</comment>
<dbReference type="EMBL" id="JBAMMX010000001">
    <property type="protein sequence ID" value="KAK6947998.1"/>
    <property type="molecule type" value="Genomic_DNA"/>
</dbReference>